<feature type="domain" description="Glycosyl hydrolases family 2 sugar binding" evidence="6">
    <location>
        <begin position="9"/>
        <end position="152"/>
    </location>
</feature>
<gene>
    <name evidence="8" type="primary">lacZ_5</name>
    <name evidence="8" type="ORF">RS81_02489</name>
</gene>
<dbReference type="Pfam" id="PF02837">
    <property type="entry name" value="Glyco_hydro_2_N"/>
    <property type="match status" value="1"/>
</dbReference>
<evidence type="ECO:0000259" key="7">
    <source>
        <dbReference type="Pfam" id="PF18565"/>
    </source>
</evidence>
<evidence type="ECO:0000256" key="3">
    <source>
        <dbReference type="ARBA" id="ARBA00023295"/>
    </source>
</evidence>
<sequence length="804" mass="88693">MQTTPIDRWKFALTDERGASGKGYDDSAWRAVTVPHDWSVEQPFAVEHSSGTGYLPGGIGWYRAHVDLAPLELRDGQHVRLAFHGVYKNADVWVNGYHLGGRPSGYAPFSFDLTEILGYAPDDDLVISVRVDHTDISDSRWYNGSGITRAVEIEVHSAVRLREHGTAFTTVSADADAATVTVQHSLVSSATEAVTVRALNELRSLTSGRTHTFETTGELAAGGSAHLVVTTQVPQPDLWSDTSPSLYRLTSTLVWSEGGEERTAVYTETVGIRTFRFDPDAGFSINGETRKLRGVCLHEDAGALGVAVPAEVWLRRLLALQDMGCNAVRMAHNPHSPDLYALCDALGFFVIDEAFDEWENPKNKWWHGHNVYPPRHEGAAEHFPEWHERDLAAMVLSHRNHASIIAWSIGNEVDYPNDPYASPLFDEMTGNNDANKPAAERLYDPDRPDIRRLTTISNRLVDIVHDLDPTRPATLAAAFPELSSRTGLLDRLDLIGYNYKEHLYADDHIRFPDHPFIGSENSHRYADWLQVEQNDYVAGQFLWTGIDYLGEAHGWPIHGSGAGLLTVAGFPKEQWHLRRSWWSDAPVARLVVRAETGAADRKTFWSHPVSRRWDAARGDLLEVLCFAGGDEQRLTVDDVAVPLARDEETGCWTATVSAHATLLVLETLVGGRVVARDELRPPRAAARIDAVVWRAPEEASARCDAAAIDRGDVIQIECTLLDDSGAVAGSDAVVSVEVDGGELRGIENGDLADNAPYSSTSRRTLDGRLIVFVRTPPRSDETRQSTTVTLTATGLPVVRVEVPR</sequence>
<comment type="similarity">
    <text evidence="1">Belongs to the glycosyl hydrolase 2 family.</text>
</comment>
<evidence type="ECO:0000256" key="2">
    <source>
        <dbReference type="ARBA" id="ARBA00022801"/>
    </source>
</evidence>
<feature type="domain" description="Glycoside hydrolase family 2 immunoglobulin-like beta-sandwich" evidence="4">
    <location>
        <begin position="169"/>
        <end position="273"/>
    </location>
</feature>
<dbReference type="SUPFAM" id="SSF49785">
    <property type="entry name" value="Galactose-binding domain-like"/>
    <property type="match status" value="1"/>
</dbReference>
<dbReference type="InterPro" id="IPR017853">
    <property type="entry name" value="GH"/>
</dbReference>
<feature type="domain" description="Glycoside hydrolase family 2" evidence="7">
    <location>
        <begin position="704"/>
        <end position="797"/>
    </location>
</feature>
<reference evidence="8 9" key="1">
    <citation type="submission" date="2015-02" db="EMBL/GenBank/DDBJ databases">
        <title>Draft genome sequences of ten Microbacterium spp. with emphasis on heavy metal contaminated environments.</title>
        <authorList>
            <person name="Corretto E."/>
        </authorList>
    </citation>
    <scope>NUCLEOTIDE SEQUENCE [LARGE SCALE GENOMIC DNA]</scope>
    <source>
        <strain evidence="8 9">DSM 12510</strain>
    </source>
</reference>
<dbReference type="PATRIC" id="fig|92835.4.peg.2522"/>
<dbReference type="Pfam" id="PF02836">
    <property type="entry name" value="Glyco_hydro_2_C"/>
    <property type="match status" value="1"/>
</dbReference>
<evidence type="ECO:0000313" key="8">
    <source>
        <dbReference type="EMBL" id="KJL38694.1"/>
    </source>
</evidence>
<dbReference type="GO" id="GO:0005975">
    <property type="term" value="P:carbohydrate metabolic process"/>
    <property type="evidence" value="ECO:0007669"/>
    <property type="project" value="InterPro"/>
</dbReference>
<dbReference type="InterPro" id="IPR006102">
    <property type="entry name" value="Ig-like_GH2"/>
</dbReference>
<proteinExistence type="inferred from homology"/>
<keyword evidence="3 8" id="KW-0326">Glycosidase</keyword>
<dbReference type="Pfam" id="PF00703">
    <property type="entry name" value="Glyco_hydro_2"/>
    <property type="match status" value="1"/>
</dbReference>
<protein>
    <submittedName>
        <fullName evidence="8">Beta-galactosidase</fullName>
        <ecNumber evidence="8">3.2.1.23</ecNumber>
    </submittedName>
</protein>
<dbReference type="GO" id="GO:0004565">
    <property type="term" value="F:beta-galactosidase activity"/>
    <property type="evidence" value="ECO:0007669"/>
    <property type="project" value="UniProtKB-EC"/>
</dbReference>
<dbReference type="Gene3D" id="2.60.40.10">
    <property type="entry name" value="Immunoglobulins"/>
    <property type="match status" value="2"/>
</dbReference>
<dbReference type="Gene3D" id="2.60.120.260">
    <property type="entry name" value="Galactose-binding domain-like"/>
    <property type="match status" value="1"/>
</dbReference>
<dbReference type="InterPro" id="IPR036156">
    <property type="entry name" value="Beta-gal/glucu_dom_sf"/>
</dbReference>
<dbReference type="Gene3D" id="3.20.20.80">
    <property type="entry name" value="Glycosidases"/>
    <property type="match status" value="1"/>
</dbReference>
<evidence type="ECO:0000259" key="6">
    <source>
        <dbReference type="Pfam" id="PF02837"/>
    </source>
</evidence>
<dbReference type="InterPro" id="IPR006104">
    <property type="entry name" value="Glyco_hydro_2_N"/>
</dbReference>
<dbReference type="Proteomes" id="UP000033956">
    <property type="component" value="Unassembled WGS sequence"/>
</dbReference>
<dbReference type="STRING" id="92835.RS81_02489"/>
<dbReference type="SUPFAM" id="SSF49303">
    <property type="entry name" value="beta-Galactosidase/glucuronidase domain"/>
    <property type="match status" value="1"/>
</dbReference>
<dbReference type="InterPro" id="IPR006101">
    <property type="entry name" value="Glyco_hydro_2"/>
</dbReference>
<dbReference type="InterPro" id="IPR006103">
    <property type="entry name" value="Glyco_hydro_2_cat"/>
</dbReference>
<dbReference type="Pfam" id="PF18565">
    <property type="entry name" value="Glyco_hydro2_C5"/>
    <property type="match status" value="1"/>
</dbReference>
<evidence type="ECO:0000313" key="9">
    <source>
        <dbReference type="Proteomes" id="UP000033956"/>
    </source>
</evidence>
<dbReference type="EC" id="3.2.1.23" evidence="8"/>
<dbReference type="OrthoDB" id="9762066at2"/>
<dbReference type="PANTHER" id="PTHR42732">
    <property type="entry name" value="BETA-GALACTOSIDASE"/>
    <property type="match status" value="1"/>
</dbReference>
<dbReference type="InterPro" id="IPR013783">
    <property type="entry name" value="Ig-like_fold"/>
</dbReference>
<keyword evidence="9" id="KW-1185">Reference proteome</keyword>
<feature type="domain" description="Glycoside hydrolase family 2 catalytic" evidence="5">
    <location>
        <begin position="282"/>
        <end position="420"/>
    </location>
</feature>
<evidence type="ECO:0000259" key="5">
    <source>
        <dbReference type="Pfam" id="PF02836"/>
    </source>
</evidence>
<name>A0A0M2GXK0_9MICO</name>
<keyword evidence="2 8" id="KW-0378">Hydrolase</keyword>
<accession>A0A0M2GXK0</accession>
<dbReference type="RefSeq" id="WP_045276389.1">
    <property type="nucleotide sequence ID" value="NZ_BAAAUP010000002.1"/>
</dbReference>
<dbReference type="InterPro" id="IPR008979">
    <property type="entry name" value="Galactose-bd-like_sf"/>
</dbReference>
<evidence type="ECO:0000259" key="4">
    <source>
        <dbReference type="Pfam" id="PF00703"/>
    </source>
</evidence>
<dbReference type="EMBL" id="JYIZ01000054">
    <property type="protein sequence ID" value="KJL38694.1"/>
    <property type="molecule type" value="Genomic_DNA"/>
</dbReference>
<dbReference type="InterPro" id="IPR040605">
    <property type="entry name" value="Glyco_hydro2_dom5"/>
</dbReference>
<evidence type="ECO:0000256" key="1">
    <source>
        <dbReference type="ARBA" id="ARBA00007401"/>
    </source>
</evidence>
<comment type="caution">
    <text evidence="8">The sequence shown here is derived from an EMBL/GenBank/DDBJ whole genome shotgun (WGS) entry which is preliminary data.</text>
</comment>
<dbReference type="InterPro" id="IPR051913">
    <property type="entry name" value="GH2_Domain-Containing"/>
</dbReference>
<dbReference type="AlphaFoldDB" id="A0A0M2GXK0"/>
<dbReference type="PANTHER" id="PTHR42732:SF1">
    <property type="entry name" value="BETA-MANNOSIDASE"/>
    <property type="match status" value="1"/>
</dbReference>
<dbReference type="SUPFAM" id="SSF51445">
    <property type="entry name" value="(Trans)glycosidases"/>
    <property type="match status" value="1"/>
</dbReference>
<organism evidence="8 9">
    <name type="scientific">Microbacterium terrae</name>
    <dbReference type="NCBI Taxonomy" id="69369"/>
    <lineage>
        <taxon>Bacteria</taxon>
        <taxon>Bacillati</taxon>
        <taxon>Actinomycetota</taxon>
        <taxon>Actinomycetes</taxon>
        <taxon>Micrococcales</taxon>
        <taxon>Microbacteriaceae</taxon>
        <taxon>Microbacterium</taxon>
    </lineage>
</organism>
<dbReference type="PRINTS" id="PR00132">
    <property type="entry name" value="GLHYDRLASE2"/>
</dbReference>